<accession>A0ABY7GDV9</accession>
<keyword evidence="1" id="KW-0812">Transmembrane</keyword>
<feature type="transmembrane region" description="Helical" evidence="1">
    <location>
        <begin position="12"/>
        <end position="31"/>
    </location>
</feature>
<keyword evidence="3" id="KW-1185">Reference proteome</keyword>
<gene>
    <name evidence="2" type="ORF">NM686_011245</name>
</gene>
<protein>
    <submittedName>
        <fullName evidence="2">Uncharacterized protein</fullName>
    </submittedName>
</protein>
<name>A0ABY7GDV9_9GAMM</name>
<reference evidence="2" key="1">
    <citation type="submission" date="2022-11" db="EMBL/GenBank/DDBJ databases">
        <title>Methylomonas rapida sp. nov., Carotenoid-Producing Obligate Methanotrophs with High Growth Characteristics and Biotechnological Potential.</title>
        <authorList>
            <person name="Tikhonova E.N."/>
            <person name="Suleimanov R.Z."/>
            <person name="Miroshnikov K."/>
            <person name="Oshkin I.Y."/>
            <person name="Belova S.E."/>
            <person name="Danilova O.V."/>
            <person name="Ashikhmin A."/>
            <person name="Konopkin A."/>
            <person name="But S.Y."/>
            <person name="Khmelenina V.N."/>
            <person name="Kuznetsov N."/>
            <person name="Pimenov N.V."/>
            <person name="Dedysh S.N."/>
        </authorList>
    </citation>
    <scope>NUCLEOTIDE SEQUENCE</scope>
    <source>
        <strain evidence="2">MP1</strain>
    </source>
</reference>
<organism evidence="2 3">
    <name type="scientific">Methylomonas rapida</name>
    <dbReference type="NCBI Taxonomy" id="2963939"/>
    <lineage>
        <taxon>Bacteria</taxon>
        <taxon>Pseudomonadati</taxon>
        <taxon>Pseudomonadota</taxon>
        <taxon>Gammaproteobacteria</taxon>
        <taxon>Methylococcales</taxon>
        <taxon>Methylococcaceae</taxon>
        <taxon>Methylomonas</taxon>
    </lineage>
</organism>
<dbReference type="Proteomes" id="UP001162780">
    <property type="component" value="Chromosome"/>
</dbReference>
<dbReference type="EMBL" id="CP113517">
    <property type="protein sequence ID" value="WAR42979.1"/>
    <property type="molecule type" value="Genomic_DNA"/>
</dbReference>
<keyword evidence="1" id="KW-0472">Membrane</keyword>
<evidence type="ECO:0000313" key="3">
    <source>
        <dbReference type="Proteomes" id="UP001162780"/>
    </source>
</evidence>
<dbReference type="RefSeq" id="WP_255187962.1">
    <property type="nucleotide sequence ID" value="NZ_CP113517.1"/>
</dbReference>
<evidence type="ECO:0000256" key="1">
    <source>
        <dbReference type="SAM" id="Phobius"/>
    </source>
</evidence>
<sequence>MIQEAITDQLTGMVPDLIAVAAAFLAGIIIMRSFKPESVTPHIARPFIRHTLPKFAEFKSVVRAIEFNG</sequence>
<proteinExistence type="predicted"/>
<evidence type="ECO:0000313" key="2">
    <source>
        <dbReference type="EMBL" id="WAR42979.1"/>
    </source>
</evidence>
<keyword evidence="1" id="KW-1133">Transmembrane helix</keyword>